<feature type="domain" description="NXPE C-terminal" evidence="1">
    <location>
        <begin position="23"/>
        <end position="191"/>
    </location>
</feature>
<reference evidence="3" key="1">
    <citation type="submission" date="2025-08" db="UniProtKB">
        <authorList>
            <consortium name="RefSeq"/>
        </authorList>
    </citation>
    <scope>IDENTIFICATION</scope>
</reference>
<dbReference type="Pfam" id="PF24536">
    <property type="entry name" value="NXPE4_C"/>
    <property type="match status" value="1"/>
</dbReference>
<evidence type="ECO:0000313" key="3">
    <source>
        <dbReference type="RefSeq" id="XP_005097066.1"/>
    </source>
</evidence>
<dbReference type="Proteomes" id="UP000694888">
    <property type="component" value="Unplaced"/>
</dbReference>
<sequence length="196" mass="22721">MKRMFNIMQTDFCTTTAAEDRPFPSPANCSNPELNITIYFAAHAHPFNLPHPDHFRVFNKPLSHWLDGIRAEADVVVILHLYLHFSQFNLEVFNLHAQDAQRGVARLLRRNPRARVVLRGPHVTYKGWPSHVAGGDLLAEHFHQILRREFTDVRHRVCYLNAWDMTVAVANLNFHPEEFVHRAMLQVVFAHFIGRG</sequence>
<organism evidence="2 3">
    <name type="scientific">Aplysia californica</name>
    <name type="common">California sea hare</name>
    <dbReference type="NCBI Taxonomy" id="6500"/>
    <lineage>
        <taxon>Eukaryota</taxon>
        <taxon>Metazoa</taxon>
        <taxon>Spiralia</taxon>
        <taxon>Lophotrochozoa</taxon>
        <taxon>Mollusca</taxon>
        <taxon>Gastropoda</taxon>
        <taxon>Heterobranchia</taxon>
        <taxon>Euthyneura</taxon>
        <taxon>Tectipleura</taxon>
        <taxon>Aplysiida</taxon>
        <taxon>Aplysioidea</taxon>
        <taxon>Aplysiidae</taxon>
        <taxon>Aplysia</taxon>
    </lineage>
</organism>
<dbReference type="RefSeq" id="XP_005097066.1">
    <property type="nucleotide sequence ID" value="XM_005097009.2"/>
</dbReference>
<gene>
    <name evidence="3" type="primary">LOC101847419</name>
</gene>
<name>A0ABM0JMD0_APLCA</name>
<protein>
    <submittedName>
        <fullName evidence="3">NXPE family member 2-like</fullName>
    </submittedName>
</protein>
<proteinExistence type="predicted"/>
<accession>A0ABM0JMD0</accession>
<evidence type="ECO:0000259" key="1">
    <source>
        <dbReference type="Pfam" id="PF24536"/>
    </source>
</evidence>
<evidence type="ECO:0000313" key="2">
    <source>
        <dbReference type="Proteomes" id="UP000694888"/>
    </source>
</evidence>
<dbReference type="GeneID" id="101847419"/>
<dbReference type="InterPro" id="IPR057106">
    <property type="entry name" value="NXPE4_C"/>
</dbReference>
<dbReference type="PANTHER" id="PTHR16165:SF5">
    <property type="entry name" value="NXPE FAMILY MEMBER 3"/>
    <property type="match status" value="1"/>
</dbReference>
<keyword evidence="2" id="KW-1185">Reference proteome</keyword>
<dbReference type="PANTHER" id="PTHR16165">
    <property type="entry name" value="NXPE FAMILY MEMBER"/>
    <property type="match status" value="1"/>
</dbReference>